<dbReference type="Pfam" id="PF01395">
    <property type="entry name" value="PBP_GOBP"/>
    <property type="match status" value="1"/>
</dbReference>
<sequence length="139" mass="16348">MFLLNFTIFLIMLTSVKCDLWKVPTAIDIQAAFEACEISNEYFLNAEQNYDNDSNDIRCFTKQLGLWTDEEGFQAKRLIKLLKKYQQPIEIVVVIGYCNRSHKQINNPDKWANEAYQCFAKGRIGQWINEYVTMFTKIK</sequence>
<keyword evidence="1" id="KW-0732">Signal</keyword>
<evidence type="ECO:0000313" key="2">
    <source>
        <dbReference type="EMBL" id="KNC30633.1"/>
    </source>
</evidence>
<organism evidence="2 3">
    <name type="scientific">Lucilia cuprina</name>
    <name type="common">Green bottle fly</name>
    <name type="synonym">Australian sheep blowfly</name>
    <dbReference type="NCBI Taxonomy" id="7375"/>
    <lineage>
        <taxon>Eukaryota</taxon>
        <taxon>Metazoa</taxon>
        <taxon>Ecdysozoa</taxon>
        <taxon>Arthropoda</taxon>
        <taxon>Hexapoda</taxon>
        <taxon>Insecta</taxon>
        <taxon>Pterygota</taxon>
        <taxon>Neoptera</taxon>
        <taxon>Endopterygota</taxon>
        <taxon>Diptera</taxon>
        <taxon>Brachycera</taxon>
        <taxon>Muscomorpha</taxon>
        <taxon>Oestroidea</taxon>
        <taxon>Calliphoridae</taxon>
        <taxon>Luciliinae</taxon>
        <taxon>Lucilia</taxon>
    </lineage>
</organism>
<dbReference type="EMBL" id="JRES01000501">
    <property type="protein sequence ID" value="KNC30633.1"/>
    <property type="molecule type" value="Genomic_DNA"/>
</dbReference>
<dbReference type="Proteomes" id="UP000037069">
    <property type="component" value="Unassembled WGS sequence"/>
</dbReference>
<keyword evidence="3" id="KW-1185">Reference proteome</keyword>
<dbReference type="OrthoDB" id="7960093at2759"/>
<feature type="chain" id="PRO_5005536254" evidence="1">
    <location>
        <begin position="19"/>
        <end position="139"/>
    </location>
</feature>
<dbReference type="Gene3D" id="1.10.238.20">
    <property type="entry name" value="Pheromone/general odorant binding protein domain"/>
    <property type="match status" value="1"/>
</dbReference>
<dbReference type="GO" id="GO:0005549">
    <property type="term" value="F:odorant binding"/>
    <property type="evidence" value="ECO:0007669"/>
    <property type="project" value="InterPro"/>
</dbReference>
<dbReference type="SUPFAM" id="SSF47565">
    <property type="entry name" value="Insect pheromone/odorant-binding proteins"/>
    <property type="match status" value="1"/>
</dbReference>
<evidence type="ECO:0000313" key="3">
    <source>
        <dbReference type="Proteomes" id="UP000037069"/>
    </source>
</evidence>
<dbReference type="InterPro" id="IPR006170">
    <property type="entry name" value="PBP/GOBP"/>
</dbReference>
<dbReference type="InterPro" id="IPR036728">
    <property type="entry name" value="PBP_GOBP_sf"/>
</dbReference>
<accession>A0A0L0CDZ3</accession>
<comment type="caution">
    <text evidence="2">The sequence shown here is derived from an EMBL/GenBank/DDBJ whole genome shotgun (WGS) entry which is preliminary data.</text>
</comment>
<proteinExistence type="predicted"/>
<reference evidence="2 3" key="1">
    <citation type="journal article" date="2015" name="Nat. Commun.">
        <title>Lucilia cuprina genome unlocks parasitic fly biology to underpin future interventions.</title>
        <authorList>
            <person name="Anstead C.A."/>
            <person name="Korhonen P.K."/>
            <person name="Young N.D."/>
            <person name="Hall R.S."/>
            <person name="Jex A.R."/>
            <person name="Murali S.C."/>
            <person name="Hughes D.S."/>
            <person name="Lee S.F."/>
            <person name="Perry T."/>
            <person name="Stroehlein A.J."/>
            <person name="Ansell B.R."/>
            <person name="Breugelmans B."/>
            <person name="Hofmann A."/>
            <person name="Qu J."/>
            <person name="Dugan S."/>
            <person name="Lee S.L."/>
            <person name="Chao H."/>
            <person name="Dinh H."/>
            <person name="Han Y."/>
            <person name="Doddapaneni H.V."/>
            <person name="Worley K.C."/>
            <person name="Muzny D.M."/>
            <person name="Ioannidis P."/>
            <person name="Waterhouse R.M."/>
            <person name="Zdobnov E.M."/>
            <person name="James P.J."/>
            <person name="Bagnall N.H."/>
            <person name="Kotze A.C."/>
            <person name="Gibbs R.A."/>
            <person name="Richards S."/>
            <person name="Batterham P."/>
            <person name="Gasser R.B."/>
        </authorList>
    </citation>
    <scope>NUCLEOTIDE SEQUENCE [LARGE SCALE GENOMIC DNA]</scope>
    <source>
        <strain evidence="2 3">LS</strain>
        <tissue evidence="2">Full body</tissue>
    </source>
</reference>
<protein>
    <submittedName>
        <fullName evidence="2">Uncharacterized protein</fullName>
    </submittedName>
</protein>
<gene>
    <name evidence="2" type="ORF">FF38_11684</name>
</gene>
<evidence type="ECO:0000256" key="1">
    <source>
        <dbReference type="SAM" id="SignalP"/>
    </source>
</evidence>
<dbReference type="OMA" id="FGHWVKD"/>
<dbReference type="AlphaFoldDB" id="A0A0L0CDZ3"/>
<feature type="signal peptide" evidence="1">
    <location>
        <begin position="1"/>
        <end position="18"/>
    </location>
</feature>
<name>A0A0L0CDZ3_LUCCU</name>